<evidence type="ECO:0008006" key="3">
    <source>
        <dbReference type="Google" id="ProtNLM"/>
    </source>
</evidence>
<proteinExistence type="predicted"/>
<evidence type="ECO:0000313" key="2">
    <source>
        <dbReference type="Proteomes" id="UP000756132"/>
    </source>
</evidence>
<dbReference type="SUPFAM" id="SSF54909">
    <property type="entry name" value="Dimeric alpha+beta barrel"/>
    <property type="match status" value="2"/>
</dbReference>
<keyword evidence="2" id="KW-1185">Reference proteome</keyword>
<dbReference type="EMBL" id="CP090171">
    <property type="protein sequence ID" value="UJO22091.1"/>
    <property type="molecule type" value="Genomic_DNA"/>
</dbReference>
<dbReference type="InterPro" id="IPR011008">
    <property type="entry name" value="Dimeric_a/b-barrel"/>
</dbReference>
<dbReference type="RefSeq" id="XP_047766457.1">
    <property type="nucleotide sequence ID" value="XM_047908373.1"/>
</dbReference>
<dbReference type="AlphaFoldDB" id="A0A9Q8UTP5"/>
<organism evidence="1 2">
    <name type="scientific">Passalora fulva</name>
    <name type="common">Tomato leaf mold</name>
    <name type="synonym">Cladosporium fulvum</name>
    <dbReference type="NCBI Taxonomy" id="5499"/>
    <lineage>
        <taxon>Eukaryota</taxon>
        <taxon>Fungi</taxon>
        <taxon>Dikarya</taxon>
        <taxon>Ascomycota</taxon>
        <taxon>Pezizomycotina</taxon>
        <taxon>Dothideomycetes</taxon>
        <taxon>Dothideomycetidae</taxon>
        <taxon>Mycosphaerellales</taxon>
        <taxon>Mycosphaerellaceae</taxon>
        <taxon>Fulvia</taxon>
    </lineage>
</organism>
<dbReference type="GeneID" id="71989103"/>
<dbReference type="KEGG" id="ffu:CLAFUR5_09225"/>
<sequence length="215" mass="24122">MPTTEIAGFSLVRDVDIDDPDTDAAARIQEWSESIVQQEGHQESWYGIVAEKKDELVAVITWDNIEAHIATLRRPDYKAVAERISTIFSGPGYMHHIDFEPYEQLAKAMTASMTEIATFYFDDEPPDGYLDRFHQFCEAAAKEDGARPLAAAAGITHEEVEYEDIKGNAAVFVAGWESIEAHMAFQGGKVFKEHMPGLMDGVEKVQMHHVSFRKV</sequence>
<reference evidence="1" key="1">
    <citation type="submission" date="2021-12" db="EMBL/GenBank/DDBJ databases">
        <authorList>
            <person name="Zaccaron A."/>
            <person name="Stergiopoulos I."/>
        </authorList>
    </citation>
    <scope>NUCLEOTIDE SEQUENCE</scope>
    <source>
        <strain evidence="1">Race5_Kim</strain>
    </source>
</reference>
<gene>
    <name evidence="1" type="ORF">CLAFUR5_09225</name>
</gene>
<reference evidence="1" key="2">
    <citation type="journal article" date="2022" name="Microb. Genom.">
        <title>A chromosome-scale genome assembly of the tomato pathogen Cladosporium fulvum reveals a compartmentalized genome architecture and the presence of a dispensable chromosome.</title>
        <authorList>
            <person name="Zaccaron A.Z."/>
            <person name="Chen L.H."/>
            <person name="Samaras A."/>
            <person name="Stergiopoulos I."/>
        </authorList>
    </citation>
    <scope>NUCLEOTIDE SEQUENCE</scope>
    <source>
        <strain evidence="1">Race5_Kim</strain>
    </source>
</reference>
<dbReference type="Gene3D" id="3.30.70.100">
    <property type="match status" value="2"/>
</dbReference>
<evidence type="ECO:0000313" key="1">
    <source>
        <dbReference type="EMBL" id="UJO22091.1"/>
    </source>
</evidence>
<protein>
    <recommendedName>
        <fullName evidence="3">ABM domain-containing protein</fullName>
    </recommendedName>
</protein>
<accession>A0A9Q8UTP5</accession>
<dbReference type="OrthoDB" id="3830579at2759"/>
<dbReference type="Proteomes" id="UP000756132">
    <property type="component" value="Chromosome 9"/>
</dbReference>
<name>A0A9Q8UTP5_PASFU</name>